<dbReference type="InterPro" id="IPR025943">
    <property type="entry name" value="Sigma_54_int_dom_ATP-bd_2"/>
</dbReference>
<dbReference type="EMBL" id="JAHSPG010000016">
    <property type="protein sequence ID" value="MBV4359996.1"/>
    <property type="molecule type" value="Genomic_DNA"/>
</dbReference>
<dbReference type="PROSITE" id="PS50045">
    <property type="entry name" value="SIGMA54_INTERACT_4"/>
    <property type="match status" value="1"/>
</dbReference>
<dbReference type="Pfam" id="PF25601">
    <property type="entry name" value="AAA_lid_14"/>
    <property type="match status" value="1"/>
</dbReference>
<dbReference type="GO" id="GO:0006355">
    <property type="term" value="P:regulation of DNA-templated transcription"/>
    <property type="evidence" value="ECO:0007669"/>
    <property type="project" value="InterPro"/>
</dbReference>
<dbReference type="PROSITE" id="PS00676">
    <property type="entry name" value="SIGMA54_INTERACT_2"/>
    <property type="match status" value="1"/>
</dbReference>
<keyword evidence="1" id="KW-0547">Nucleotide-binding</keyword>
<dbReference type="CDD" id="cd00009">
    <property type="entry name" value="AAA"/>
    <property type="match status" value="1"/>
</dbReference>
<evidence type="ECO:0000256" key="5">
    <source>
        <dbReference type="PROSITE-ProRule" id="PRU00169"/>
    </source>
</evidence>
<evidence type="ECO:0000313" key="10">
    <source>
        <dbReference type="Proteomes" id="UP000812270"/>
    </source>
</evidence>
<proteinExistence type="predicted"/>
<feature type="region of interest" description="Disordered" evidence="6">
    <location>
        <begin position="120"/>
        <end position="146"/>
    </location>
</feature>
<feature type="compositionally biased region" description="Polar residues" evidence="6">
    <location>
        <begin position="128"/>
        <end position="146"/>
    </location>
</feature>
<dbReference type="GO" id="GO:0000160">
    <property type="term" value="P:phosphorelay signal transduction system"/>
    <property type="evidence" value="ECO:0007669"/>
    <property type="project" value="InterPro"/>
</dbReference>
<dbReference type="FunFam" id="3.40.50.300:FF:000006">
    <property type="entry name" value="DNA-binding transcriptional regulator NtrC"/>
    <property type="match status" value="1"/>
</dbReference>
<dbReference type="InterPro" id="IPR002078">
    <property type="entry name" value="Sigma_54_int"/>
</dbReference>
<dbReference type="InterPro" id="IPR003593">
    <property type="entry name" value="AAA+_ATPase"/>
</dbReference>
<accession>A0A9E2SCD3</accession>
<dbReference type="Pfam" id="PF00158">
    <property type="entry name" value="Sigma54_activat"/>
    <property type="match status" value="1"/>
</dbReference>
<dbReference type="Proteomes" id="UP000812270">
    <property type="component" value="Unassembled WGS sequence"/>
</dbReference>
<dbReference type="InterPro" id="IPR001789">
    <property type="entry name" value="Sig_transdc_resp-reg_receiver"/>
</dbReference>
<evidence type="ECO:0000259" key="8">
    <source>
        <dbReference type="PROSITE" id="PS50110"/>
    </source>
</evidence>
<dbReference type="SMART" id="SM00448">
    <property type="entry name" value="REC"/>
    <property type="match status" value="1"/>
</dbReference>
<dbReference type="InterPro" id="IPR058031">
    <property type="entry name" value="AAA_lid_NorR"/>
</dbReference>
<evidence type="ECO:0000256" key="4">
    <source>
        <dbReference type="ARBA" id="ARBA00023163"/>
    </source>
</evidence>
<feature type="domain" description="Response regulatory" evidence="8">
    <location>
        <begin position="3"/>
        <end position="117"/>
    </location>
</feature>
<evidence type="ECO:0000256" key="6">
    <source>
        <dbReference type="SAM" id="MobiDB-lite"/>
    </source>
</evidence>
<keyword evidence="10" id="KW-1185">Reference proteome</keyword>
<dbReference type="CDD" id="cd00156">
    <property type="entry name" value="REC"/>
    <property type="match status" value="1"/>
</dbReference>
<feature type="modified residue" description="4-aspartylphosphate" evidence="5">
    <location>
        <position position="52"/>
    </location>
</feature>
<dbReference type="PANTHER" id="PTHR32071">
    <property type="entry name" value="TRANSCRIPTIONAL REGULATORY PROTEIN"/>
    <property type="match status" value="1"/>
</dbReference>
<protein>
    <submittedName>
        <fullName evidence="9">Sigma-54 dependent transcriptional regulator</fullName>
    </submittedName>
</protein>
<evidence type="ECO:0000256" key="3">
    <source>
        <dbReference type="ARBA" id="ARBA00023015"/>
    </source>
</evidence>
<dbReference type="GO" id="GO:0043565">
    <property type="term" value="F:sequence-specific DNA binding"/>
    <property type="evidence" value="ECO:0007669"/>
    <property type="project" value="InterPro"/>
</dbReference>
<dbReference type="InterPro" id="IPR025662">
    <property type="entry name" value="Sigma_54_int_dom_ATP-bd_1"/>
</dbReference>
<comment type="caution">
    <text evidence="9">The sequence shown here is derived from an EMBL/GenBank/DDBJ whole genome shotgun (WGS) entry which is preliminary data.</text>
</comment>
<dbReference type="InterPro" id="IPR002197">
    <property type="entry name" value="HTH_Fis"/>
</dbReference>
<dbReference type="GO" id="GO:0005524">
    <property type="term" value="F:ATP binding"/>
    <property type="evidence" value="ECO:0007669"/>
    <property type="project" value="UniProtKB-KW"/>
</dbReference>
<keyword evidence="2" id="KW-0067">ATP-binding</keyword>
<gene>
    <name evidence="9" type="ORF">KTO63_22715</name>
</gene>
<dbReference type="PROSITE" id="PS00675">
    <property type="entry name" value="SIGMA54_INTERACT_1"/>
    <property type="match status" value="1"/>
</dbReference>
<dbReference type="PROSITE" id="PS50110">
    <property type="entry name" value="RESPONSE_REGULATORY"/>
    <property type="match status" value="1"/>
</dbReference>
<dbReference type="Pfam" id="PF02954">
    <property type="entry name" value="HTH_8"/>
    <property type="match status" value="1"/>
</dbReference>
<dbReference type="AlphaFoldDB" id="A0A9E2SCD3"/>
<evidence type="ECO:0000256" key="1">
    <source>
        <dbReference type="ARBA" id="ARBA00022741"/>
    </source>
</evidence>
<dbReference type="Pfam" id="PF00072">
    <property type="entry name" value="Response_reg"/>
    <property type="match status" value="1"/>
</dbReference>
<organism evidence="9 10">
    <name type="scientific">Pinibacter aurantiacus</name>
    <dbReference type="NCBI Taxonomy" id="2851599"/>
    <lineage>
        <taxon>Bacteria</taxon>
        <taxon>Pseudomonadati</taxon>
        <taxon>Bacteroidota</taxon>
        <taxon>Chitinophagia</taxon>
        <taxon>Chitinophagales</taxon>
        <taxon>Chitinophagaceae</taxon>
        <taxon>Pinibacter</taxon>
    </lineage>
</organism>
<evidence type="ECO:0000256" key="2">
    <source>
        <dbReference type="ARBA" id="ARBA00022840"/>
    </source>
</evidence>
<evidence type="ECO:0000259" key="7">
    <source>
        <dbReference type="PROSITE" id="PS50045"/>
    </source>
</evidence>
<feature type="domain" description="Sigma-54 factor interaction" evidence="7">
    <location>
        <begin position="154"/>
        <end position="383"/>
    </location>
</feature>
<evidence type="ECO:0000313" key="9">
    <source>
        <dbReference type="EMBL" id="MBV4359996.1"/>
    </source>
</evidence>
<keyword evidence="5" id="KW-0597">Phosphoprotein</keyword>
<dbReference type="RefSeq" id="WP_217794251.1">
    <property type="nucleotide sequence ID" value="NZ_JAHSPG010000016.1"/>
</dbReference>
<dbReference type="SMART" id="SM00382">
    <property type="entry name" value="AAA"/>
    <property type="match status" value="1"/>
</dbReference>
<keyword evidence="3" id="KW-0805">Transcription regulation</keyword>
<dbReference type="PANTHER" id="PTHR32071:SF81">
    <property type="entry name" value="PROPIONATE CATABOLISM OPERON REGULATORY PROTEIN"/>
    <property type="match status" value="1"/>
</dbReference>
<reference evidence="9" key="1">
    <citation type="submission" date="2021-06" db="EMBL/GenBank/DDBJ databases">
        <authorList>
            <person name="Huq M.A."/>
        </authorList>
    </citation>
    <scope>NUCLEOTIDE SEQUENCE</scope>
    <source>
        <strain evidence="9">MAH-26</strain>
    </source>
</reference>
<sequence length="507" mass="57003">MDKILVIDDDMDMCNLLSRFLNKKGYEVVTAPSGKKGLELLQSFNPDIVLSDYRLDDMNGNDLLMQIKAYNFSLPVIIITGYSDIKTAVEVLKNGATDYVTKPLFPDEILLTIKKTLEKGNSPARPVATTQDNNKPVKTSVSSGSQALHHDDYISGESQVFINIMEQIRRVAPTNYSIILYGESGSGKEVIAKEIHHQSKRSGKPFMAIDCGALSKELAGSELFGHEKGSFTGAINQKIGIFELANTGTVFLDEIGNLSYDVQVSLLRVIQERKMRRIGGTKDIDLDVRIIVASNEKLLDAAKKGKFREDLYHRFNEFSINVPPLRERKADILLFAKHFLHQANIELQKSIQGFTPQVEQIFVNYVWHGNLRELKNVIKRSALLTDGQLIDVISLPFEITNFQKLQFDEAVIPPAPMAPVDYAQPGNAYSGAVPTQPTQPQPIYTTPKKIELHENSLREASLDAEYETILEALKKVNFNKSKAAKLLNIDRKTLYNKMRQFHEFNND</sequence>
<keyword evidence="4" id="KW-0804">Transcription</keyword>
<name>A0A9E2SCD3_9BACT</name>